<gene>
    <name evidence="3" type="ORF">ROZALSC1DRAFT_25765</name>
</gene>
<dbReference type="Gene3D" id="1.25.40.20">
    <property type="entry name" value="Ankyrin repeat-containing domain"/>
    <property type="match status" value="1"/>
</dbReference>
<evidence type="ECO:0000313" key="4">
    <source>
        <dbReference type="Proteomes" id="UP000281549"/>
    </source>
</evidence>
<organism evidence="3 4">
    <name type="scientific">Rozella allomycis (strain CSF55)</name>
    <dbReference type="NCBI Taxonomy" id="988480"/>
    <lineage>
        <taxon>Eukaryota</taxon>
        <taxon>Fungi</taxon>
        <taxon>Fungi incertae sedis</taxon>
        <taxon>Cryptomycota</taxon>
        <taxon>Cryptomycota incertae sedis</taxon>
        <taxon>Rozella</taxon>
    </lineage>
</organism>
<dbReference type="AlphaFoldDB" id="A0A4P9YAQ1"/>
<dbReference type="SMART" id="SM00248">
    <property type="entry name" value="ANK"/>
    <property type="match status" value="3"/>
</dbReference>
<dbReference type="SUPFAM" id="SSF48403">
    <property type="entry name" value="Ankyrin repeat"/>
    <property type="match status" value="1"/>
</dbReference>
<keyword evidence="1" id="KW-0677">Repeat</keyword>
<dbReference type="InterPro" id="IPR036770">
    <property type="entry name" value="Ankyrin_rpt-contain_sf"/>
</dbReference>
<sequence>MSRTTRWMHSDCLHSILHLDYDKLSGRLLSVDVCSDFICHEENFARATAFLDYVTKRTNLRQNVNYALQFACNHGFTEHVLLMTQGMNVGRNRRVRPNLSAGSNYAIRMAASNGHIRLVRHLIRKSRVVPSDRKKCAIQRAASNGHAKIVKLLLDDVRVDPSDCNNYAIRWAASKGRAEVVKLLLGDVKVDPSCCSVHEYALKMCH</sequence>
<dbReference type="InterPro" id="IPR002110">
    <property type="entry name" value="Ankyrin_rpt"/>
</dbReference>
<evidence type="ECO:0000313" key="3">
    <source>
        <dbReference type="EMBL" id="RKP16014.1"/>
    </source>
</evidence>
<accession>A0A4P9YAQ1</accession>
<dbReference type="PANTHER" id="PTHR24198:SF165">
    <property type="entry name" value="ANKYRIN REPEAT-CONTAINING PROTEIN-RELATED"/>
    <property type="match status" value="1"/>
</dbReference>
<dbReference type="Pfam" id="PF12796">
    <property type="entry name" value="Ank_2"/>
    <property type="match status" value="1"/>
</dbReference>
<evidence type="ECO:0000256" key="2">
    <source>
        <dbReference type="ARBA" id="ARBA00023043"/>
    </source>
</evidence>
<proteinExistence type="predicted"/>
<evidence type="ECO:0000256" key="1">
    <source>
        <dbReference type="ARBA" id="ARBA00022737"/>
    </source>
</evidence>
<keyword evidence="2" id="KW-0040">ANK repeat</keyword>
<name>A0A4P9YAQ1_ROZAC</name>
<dbReference type="Proteomes" id="UP000281549">
    <property type="component" value="Unassembled WGS sequence"/>
</dbReference>
<reference evidence="4" key="1">
    <citation type="journal article" date="2018" name="Nat. Microbiol.">
        <title>Leveraging single-cell genomics to expand the fungal tree of life.</title>
        <authorList>
            <person name="Ahrendt S.R."/>
            <person name="Quandt C.A."/>
            <person name="Ciobanu D."/>
            <person name="Clum A."/>
            <person name="Salamov A."/>
            <person name="Andreopoulos B."/>
            <person name="Cheng J.F."/>
            <person name="Woyke T."/>
            <person name="Pelin A."/>
            <person name="Henrissat B."/>
            <person name="Reynolds N.K."/>
            <person name="Benny G.L."/>
            <person name="Smith M.E."/>
            <person name="James T.Y."/>
            <person name="Grigoriev I.V."/>
        </authorList>
    </citation>
    <scope>NUCLEOTIDE SEQUENCE [LARGE SCALE GENOMIC DNA]</scope>
    <source>
        <strain evidence="4">CSF55</strain>
    </source>
</reference>
<protein>
    <submittedName>
        <fullName evidence="3">Uncharacterized protein</fullName>
    </submittedName>
</protein>
<dbReference type="EMBL" id="ML007139">
    <property type="protein sequence ID" value="RKP16014.1"/>
    <property type="molecule type" value="Genomic_DNA"/>
</dbReference>
<dbReference type="PANTHER" id="PTHR24198">
    <property type="entry name" value="ANKYRIN REPEAT AND PROTEIN KINASE DOMAIN-CONTAINING PROTEIN"/>
    <property type="match status" value="1"/>
</dbReference>